<dbReference type="RefSeq" id="WP_373319218.1">
    <property type="nucleotide sequence ID" value="NZ_BNEA01000015.1"/>
</dbReference>
<comment type="caution">
    <text evidence="2">The sequence shown here is derived from an EMBL/GenBank/DDBJ whole genome shotgun (WGS) entry which is preliminary data.</text>
</comment>
<proteinExistence type="predicted"/>
<keyword evidence="3" id="KW-1185">Reference proteome</keyword>
<feature type="domain" description="DUF397" evidence="1">
    <location>
        <begin position="18"/>
        <end position="70"/>
    </location>
</feature>
<accession>A0ABQ3RP10</accession>
<protein>
    <recommendedName>
        <fullName evidence="1">DUF397 domain-containing protein</fullName>
    </recommendedName>
</protein>
<name>A0ABQ3RP10_STRRR</name>
<evidence type="ECO:0000313" key="2">
    <source>
        <dbReference type="EMBL" id="GHI57606.1"/>
    </source>
</evidence>
<evidence type="ECO:0000313" key="3">
    <source>
        <dbReference type="Proteomes" id="UP000646738"/>
    </source>
</evidence>
<gene>
    <name evidence="2" type="ORF">Srubr_74520</name>
</gene>
<dbReference type="Pfam" id="PF04149">
    <property type="entry name" value="DUF397"/>
    <property type="match status" value="1"/>
</dbReference>
<organism evidence="2 3">
    <name type="scientific">Streptomyces rubradiris</name>
    <name type="common">Streptomyces achromogenes subsp. rubradiris</name>
    <dbReference type="NCBI Taxonomy" id="285531"/>
    <lineage>
        <taxon>Bacteria</taxon>
        <taxon>Bacillati</taxon>
        <taxon>Actinomycetota</taxon>
        <taxon>Actinomycetes</taxon>
        <taxon>Kitasatosporales</taxon>
        <taxon>Streptomycetaceae</taxon>
        <taxon>Streptomyces</taxon>
    </lineage>
</organism>
<dbReference type="EMBL" id="BNEA01000015">
    <property type="protein sequence ID" value="GHI57606.1"/>
    <property type="molecule type" value="Genomic_DNA"/>
</dbReference>
<evidence type="ECO:0000259" key="1">
    <source>
        <dbReference type="Pfam" id="PF04149"/>
    </source>
</evidence>
<sequence>MRMVSSEHTVPDSSSITGWYKSSYSGGDQGECLEVARGHAHVPVRDSKAVTGPAVLFSLDGWTSFVTAVKKGQLLLGQ</sequence>
<reference evidence="3" key="1">
    <citation type="submission" date="2023-07" db="EMBL/GenBank/DDBJ databases">
        <title>Whole genome shotgun sequence of Streptomyces achromogenes subsp. rubradiris NBRC 14000.</title>
        <authorList>
            <person name="Komaki H."/>
            <person name="Tamura T."/>
        </authorList>
    </citation>
    <scope>NUCLEOTIDE SEQUENCE [LARGE SCALE GENOMIC DNA]</scope>
    <source>
        <strain evidence="3">NBRC 14000</strain>
    </source>
</reference>
<dbReference type="Proteomes" id="UP000646738">
    <property type="component" value="Unassembled WGS sequence"/>
</dbReference>
<dbReference type="InterPro" id="IPR007278">
    <property type="entry name" value="DUF397"/>
</dbReference>